<evidence type="ECO:0000259" key="2">
    <source>
        <dbReference type="PROSITE" id="PS50943"/>
    </source>
</evidence>
<dbReference type="SUPFAM" id="SSF48452">
    <property type="entry name" value="TPR-like"/>
    <property type="match status" value="1"/>
</dbReference>
<organism evidence="3 4">
    <name type="scientific">Paenalkalicoccus suaedae</name>
    <dbReference type="NCBI Taxonomy" id="2592382"/>
    <lineage>
        <taxon>Bacteria</taxon>
        <taxon>Bacillati</taxon>
        <taxon>Bacillota</taxon>
        <taxon>Bacilli</taxon>
        <taxon>Bacillales</taxon>
        <taxon>Bacillaceae</taxon>
        <taxon>Paenalkalicoccus</taxon>
    </lineage>
</organism>
<dbReference type="Pfam" id="PF01381">
    <property type="entry name" value="HTH_3"/>
    <property type="match status" value="1"/>
</dbReference>
<dbReference type="InterPro" id="IPR010982">
    <property type="entry name" value="Lambda_DNA-bd_dom_sf"/>
</dbReference>
<dbReference type="KEGG" id="psua:FLK61_27795"/>
<dbReference type="CDD" id="cd00093">
    <property type="entry name" value="HTH_XRE"/>
    <property type="match status" value="1"/>
</dbReference>
<dbReference type="PROSITE" id="PS50943">
    <property type="entry name" value="HTH_CROC1"/>
    <property type="match status" value="1"/>
</dbReference>
<feature type="coiled-coil region" evidence="1">
    <location>
        <begin position="71"/>
        <end position="98"/>
    </location>
</feature>
<keyword evidence="1" id="KW-0175">Coiled coil</keyword>
<dbReference type="Gene3D" id="1.10.260.40">
    <property type="entry name" value="lambda repressor-like DNA-binding domains"/>
    <property type="match status" value="1"/>
</dbReference>
<name>A0A859FEA4_9BACI</name>
<dbReference type="Proteomes" id="UP000318138">
    <property type="component" value="Chromosome"/>
</dbReference>
<evidence type="ECO:0000313" key="3">
    <source>
        <dbReference type="EMBL" id="QKS70556.1"/>
    </source>
</evidence>
<dbReference type="InterPro" id="IPR001387">
    <property type="entry name" value="Cro/C1-type_HTH"/>
</dbReference>
<dbReference type="SMART" id="SM00530">
    <property type="entry name" value="HTH_XRE"/>
    <property type="match status" value="1"/>
</dbReference>
<dbReference type="Gene3D" id="1.25.40.10">
    <property type="entry name" value="Tetratricopeptide repeat domain"/>
    <property type="match status" value="1"/>
</dbReference>
<sequence>MKYNRIKQRKKQDEVSHGICSVSYYSKIENNKINPADDVIDQLLQRLNLSRSDIDNLDYGEMKEKLHKWHYAIMSDNIRDAEKQKLEIRDELDFFQSQDLRILFLLFSSRLAILTDNGRSAKNNFLEARELLQKDSSQEVEFYYNKISVCYYMYLEDYQQAREQACTAIELTESLVLPDYELSDLLMKAAISTLETGAYTLAIDFATKALKSYDRSYRLENSGRCRVILANAYCQLKNYERASLELDLAESIASQIKSQKLKAQVLQMKGDLSSKQGAKMDAIQFYQLSYRLRTGRARLVTIESILKEFELMDAAQDILSWVEHGKETLEKLQSTRELINYEKKYEKIFLFYETYYGGYDTAKTVDVILNEILPFFISISHWTTVSHYYQVMANVVESSGNLEEAITYYKESIRYLDYYIN</sequence>
<evidence type="ECO:0000256" key="1">
    <source>
        <dbReference type="SAM" id="Coils"/>
    </source>
</evidence>
<dbReference type="GO" id="GO:0003677">
    <property type="term" value="F:DNA binding"/>
    <property type="evidence" value="ECO:0007669"/>
    <property type="project" value="InterPro"/>
</dbReference>
<reference evidence="4" key="1">
    <citation type="submission" date="2019-07" db="EMBL/GenBank/DDBJ databases">
        <title>Bacillus alkalisoli sp. nov. isolated from saline soil.</title>
        <authorList>
            <person name="Sun J.-Q."/>
            <person name="Xu L."/>
        </authorList>
    </citation>
    <scope>NUCLEOTIDE SEQUENCE [LARGE SCALE GENOMIC DNA]</scope>
    <source>
        <strain evidence="4">M4U3P1</strain>
    </source>
</reference>
<dbReference type="EMBL" id="CP041372">
    <property type="protein sequence ID" value="QKS70556.1"/>
    <property type="molecule type" value="Genomic_DNA"/>
</dbReference>
<protein>
    <submittedName>
        <fullName evidence="3">Helix-turn-helix transcriptional regulator</fullName>
    </submittedName>
</protein>
<gene>
    <name evidence="3" type="ORF">FLK61_27795</name>
</gene>
<feature type="domain" description="HTH cro/C1-type" evidence="2">
    <location>
        <begin position="1"/>
        <end position="54"/>
    </location>
</feature>
<keyword evidence="4" id="KW-1185">Reference proteome</keyword>
<dbReference type="InterPro" id="IPR011990">
    <property type="entry name" value="TPR-like_helical_dom_sf"/>
</dbReference>
<evidence type="ECO:0000313" key="4">
    <source>
        <dbReference type="Proteomes" id="UP000318138"/>
    </source>
</evidence>
<proteinExistence type="predicted"/>
<dbReference type="AlphaFoldDB" id="A0A859FEA4"/>
<dbReference type="SUPFAM" id="SSF47413">
    <property type="entry name" value="lambda repressor-like DNA-binding domains"/>
    <property type="match status" value="1"/>
</dbReference>
<accession>A0A859FEA4</accession>